<dbReference type="Pfam" id="PF08863">
    <property type="entry name" value="YolD"/>
    <property type="match status" value="1"/>
</dbReference>
<evidence type="ECO:0000313" key="1">
    <source>
        <dbReference type="EMBL" id="THE14988.1"/>
    </source>
</evidence>
<gene>
    <name evidence="1" type="ORF">E1I69_01355</name>
</gene>
<sequence length="110" mass="13257">MIRDRGKIKWTAMMLPEHVKLLRDWAEEDRYEQKPELDEQQIEEMNSVLCQAMEEGRELVITHYEAKHHKLLLGTIHHYDNLQNRLHIIDKFGEVHYIPIHSLVDLRFSD</sequence>
<dbReference type="PANTHER" id="PTHR40051">
    <property type="entry name" value="IG HYPOTHETICAL 15966"/>
    <property type="match status" value="1"/>
</dbReference>
<dbReference type="STRING" id="1033734.GCA_000285535_04226"/>
<dbReference type="OrthoDB" id="1644322at2"/>
<protein>
    <submittedName>
        <fullName evidence="1">YolD-like family protein</fullName>
    </submittedName>
</protein>
<reference evidence="1 2" key="1">
    <citation type="journal article" date="2019" name="Indoor Air">
        <title>Impacts of indoor surface finishes on bacterial viability.</title>
        <authorList>
            <person name="Hu J."/>
            <person name="Maamar S.B."/>
            <person name="Glawe A.J."/>
            <person name="Gottel N."/>
            <person name="Gilbert J.A."/>
            <person name="Hartmann E.M."/>
        </authorList>
    </citation>
    <scope>NUCLEOTIDE SEQUENCE [LARGE SCALE GENOMIC DNA]</scope>
    <source>
        <strain evidence="1 2">AF060A6</strain>
    </source>
</reference>
<dbReference type="PANTHER" id="PTHR40051:SF1">
    <property type="entry name" value="YOLD-LIKE FAMILY PROTEIN"/>
    <property type="match status" value="1"/>
</dbReference>
<comment type="caution">
    <text evidence="1">The sequence shown here is derived from an EMBL/GenBank/DDBJ whole genome shotgun (WGS) entry which is preliminary data.</text>
</comment>
<evidence type="ECO:0000313" key="2">
    <source>
        <dbReference type="Proteomes" id="UP000306477"/>
    </source>
</evidence>
<organism evidence="1 2">
    <name type="scientific">Bacillus timonensis</name>
    <dbReference type="NCBI Taxonomy" id="1033734"/>
    <lineage>
        <taxon>Bacteria</taxon>
        <taxon>Bacillati</taxon>
        <taxon>Bacillota</taxon>
        <taxon>Bacilli</taxon>
        <taxon>Bacillales</taxon>
        <taxon>Bacillaceae</taxon>
        <taxon>Bacillus</taxon>
    </lineage>
</organism>
<name>A0A4S3PYS9_9BACI</name>
<accession>A0A4S3PYS9</accession>
<proteinExistence type="predicted"/>
<dbReference type="AlphaFoldDB" id="A0A4S3PYS9"/>
<dbReference type="EMBL" id="SLUB01000002">
    <property type="protein sequence ID" value="THE14988.1"/>
    <property type="molecule type" value="Genomic_DNA"/>
</dbReference>
<dbReference type="RefSeq" id="WP_136377845.1">
    <property type="nucleotide sequence ID" value="NZ_SLUB01000002.1"/>
</dbReference>
<dbReference type="InterPro" id="IPR014962">
    <property type="entry name" value="YolD"/>
</dbReference>
<keyword evidence="2" id="KW-1185">Reference proteome</keyword>
<dbReference type="Proteomes" id="UP000306477">
    <property type="component" value="Unassembled WGS sequence"/>
</dbReference>